<protein>
    <recommendedName>
        <fullName evidence="2">G-patch domain-containing protein</fullName>
    </recommendedName>
</protein>
<dbReference type="PANTHER" id="PTHR20923">
    <property type="entry name" value="BAT4 PROTEIN-RELATED"/>
    <property type="match status" value="1"/>
</dbReference>
<dbReference type="Proteomes" id="UP000596660">
    <property type="component" value="Unplaced"/>
</dbReference>
<reference evidence="3" key="2">
    <citation type="submission" date="2021-03" db="UniProtKB">
        <authorList>
            <consortium name="EnsemblPlants"/>
        </authorList>
    </citation>
    <scope>IDENTIFICATION</scope>
</reference>
<name>A0A803LS24_CHEQI</name>
<dbReference type="GO" id="GO:0003676">
    <property type="term" value="F:nucleic acid binding"/>
    <property type="evidence" value="ECO:0007669"/>
    <property type="project" value="InterPro"/>
</dbReference>
<evidence type="ECO:0000313" key="4">
    <source>
        <dbReference type="Proteomes" id="UP000596660"/>
    </source>
</evidence>
<feature type="region of interest" description="Disordered" evidence="1">
    <location>
        <begin position="55"/>
        <end position="89"/>
    </location>
</feature>
<evidence type="ECO:0000313" key="3">
    <source>
        <dbReference type="EnsemblPlants" id="AUR62017753-RA:cds"/>
    </source>
</evidence>
<dbReference type="AlphaFoldDB" id="A0A803LS24"/>
<feature type="compositionally biased region" description="Basic and acidic residues" evidence="1">
    <location>
        <begin position="70"/>
        <end position="89"/>
    </location>
</feature>
<dbReference type="Pfam" id="PF13456">
    <property type="entry name" value="RVT_3"/>
    <property type="match status" value="1"/>
</dbReference>
<sequence length="185" mass="20693">MEESSTSALNSSNIGFQLLKKHGWKEGTGLGASQQGRLEPVKTYVKKNKRGLGAEKWKKKTLQSSTTITSREKEKTEKMSKKEKALSKRVRKMLDEEKRRQENEVRQAFFREIIVDTVSLASWQPSDVGFVKVDTDAHVLRKKGVRWGADLAEAAAAAFGVEVARNLGYSHVILESDAQNMVNAV</sequence>
<dbReference type="InterPro" id="IPR000467">
    <property type="entry name" value="G_patch_dom"/>
</dbReference>
<feature type="domain" description="G-patch" evidence="2">
    <location>
        <begin position="11"/>
        <end position="57"/>
    </location>
</feature>
<evidence type="ECO:0000256" key="1">
    <source>
        <dbReference type="SAM" id="MobiDB-lite"/>
    </source>
</evidence>
<dbReference type="EnsemblPlants" id="AUR62017753-RA">
    <property type="protein sequence ID" value="AUR62017753-RA:cds"/>
    <property type="gene ID" value="AUR62017753"/>
</dbReference>
<dbReference type="SMART" id="SM00443">
    <property type="entry name" value="G_patch"/>
    <property type="match status" value="1"/>
</dbReference>
<keyword evidence="4" id="KW-1185">Reference proteome</keyword>
<proteinExistence type="predicted"/>
<accession>A0A803LS24</accession>
<organism evidence="3 4">
    <name type="scientific">Chenopodium quinoa</name>
    <name type="common">Quinoa</name>
    <dbReference type="NCBI Taxonomy" id="63459"/>
    <lineage>
        <taxon>Eukaryota</taxon>
        <taxon>Viridiplantae</taxon>
        <taxon>Streptophyta</taxon>
        <taxon>Embryophyta</taxon>
        <taxon>Tracheophyta</taxon>
        <taxon>Spermatophyta</taxon>
        <taxon>Magnoliopsida</taxon>
        <taxon>eudicotyledons</taxon>
        <taxon>Gunneridae</taxon>
        <taxon>Pentapetalae</taxon>
        <taxon>Caryophyllales</taxon>
        <taxon>Chenopodiaceae</taxon>
        <taxon>Chenopodioideae</taxon>
        <taxon>Atripliceae</taxon>
        <taxon>Chenopodium</taxon>
    </lineage>
</organism>
<dbReference type="PANTHER" id="PTHR20923:SF1">
    <property type="entry name" value="G PATCH DOMAIN AND ANKYRIN REPEAT-CONTAINING PROTEIN 1"/>
    <property type="match status" value="1"/>
</dbReference>
<dbReference type="PROSITE" id="PS50174">
    <property type="entry name" value="G_PATCH"/>
    <property type="match status" value="1"/>
</dbReference>
<dbReference type="InterPro" id="IPR039146">
    <property type="entry name" value="GPANK1"/>
</dbReference>
<dbReference type="Pfam" id="PF01585">
    <property type="entry name" value="G-patch"/>
    <property type="match status" value="1"/>
</dbReference>
<evidence type="ECO:0000259" key="2">
    <source>
        <dbReference type="PROSITE" id="PS50174"/>
    </source>
</evidence>
<dbReference type="Gramene" id="AUR62017753-RA">
    <property type="protein sequence ID" value="AUR62017753-RA:cds"/>
    <property type="gene ID" value="AUR62017753"/>
</dbReference>
<reference evidence="3" key="1">
    <citation type="journal article" date="2017" name="Nature">
        <title>The genome of Chenopodium quinoa.</title>
        <authorList>
            <person name="Jarvis D.E."/>
            <person name="Ho Y.S."/>
            <person name="Lightfoot D.J."/>
            <person name="Schmoeckel S.M."/>
            <person name="Li B."/>
            <person name="Borm T.J.A."/>
            <person name="Ohyanagi H."/>
            <person name="Mineta K."/>
            <person name="Michell C.T."/>
            <person name="Saber N."/>
            <person name="Kharbatia N.M."/>
            <person name="Rupper R.R."/>
            <person name="Sharp A.R."/>
            <person name="Dally N."/>
            <person name="Boughton B.A."/>
            <person name="Woo Y.H."/>
            <person name="Gao G."/>
            <person name="Schijlen E.G.W.M."/>
            <person name="Guo X."/>
            <person name="Momin A.A."/>
            <person name="Negrao S."/>
            <person name="Al-Babili S."/>
            <person name="Gehring C."/>
            <person name="Roessner U."/>
            <person name="Jung C."/>
            <person name="Murphy K."/>
            <person name="Arold S.T."/>
            <person name="Gojobori T."/>
            <person name="van der Linden C.G."/>
            <person name="van Loo E.N."/>
            <person name="Jellen E.N."/>
            <person name="Maughan P.J."/>
            <person name="Tester M."/>
        </authorList>
    </citation>
    <scope>NUCLEOTIDE SEQUENCE [LARGE SCALE GENOMIC DNA]</scope>
    <source>
        <strain evidence="3">cv. PI 614886</strain>
    </source>
</reference>
<dbReference type="GO" id="GO:0004523">
    <property type="term" value="F:RNA-DNA hybrid ribonuclease activity"/>
    <property type="evidence" value="ECO:0007669"/>
    <property type="project" value="InterPro"/>
</dbReference>
<dbReference type="InterPro" id="IPR002156">
    <property type="entry name" value="RNaseH_domain"/>
</dbReference>